<dbReference type="Gene3D" id="3.90.550.10">
    <property type="entry name" value="Spore Coat Polysaccharide Biosynthesis Protein SpsA, Chain A"/>
    <property type="match status" value="1"/>
</dbReference>
<name>A0A934W2G6_9MICO</name>
<dbReference type="EMBL" id="JAEPES010000001">
    <property type="protein sequence ID" value="MBK4346801.1"/>
    <property type="molecule type" value="Genomic_DNA"/>
</dbReference>
<gene>
    <name evidence="3" type="ORF">IV501_04075</name>
    <name evidence="4" type="ORF">IV501_10550</name>
</gene>
<reference evidence="3" key="1">
    <citation type="submission" date="2021-01" db="EMBL/GenBank/DDBJ databases">
        <title>Lacisediminihabitans sp. nov. strain G11-30, isolated from Antarctic Soil.</title>
        <authorList>
            <person name="Li J."/>
        </authorList>
    </citation>
    <scope>NUCLEOTIDE SEQUENCE</scope>
    <source>
        <strain evidence="3">G11-30</strain>
    </source>
</reference>
<keyword evidence="5" id="KW-1185">Reference proteome</keyword>
<dbReference type="InterPro" id="IPR025877">
    <property type="entry name" value="MobA-like_NTP_Trfase"/>
</dbReference>
<comment type="caution">
    <text evidence="3">The sequence shown here is derived from an EMBL/GenBank/DDBJ whole genome shotgun (WGS) entry which is preliminary data.</text>
</comment>
<accession>A0A934W2G6</accession>
<dbReference type="SUPFAM" id="SSF53448">
    <property type="entry name" value="Nucleotide-diphospho-sugar transferases"/>
    <property type="match status" value="1"/>
</dbReference>
<feature type="domain" description="MobA-like NTP transferase" evidence="2">
    <location>
        <begin position="5"/>
        <end position="131"/>
    </location>
</feature>
<organism evidence="3 5">
    <name type="scientific">Lacisediminihabitans changchengi</name>
    <dbReference type="NCBI Taxonomy" id="2787634"/>
    <lineage>
        <taxon>Bacteria</taxon>
        <taxon>Bacillati</taxon>
        <taxon>Actinomycetota</taxon>
        <taxon>Actinomycetes</taxon>
        <taxon>Micrococcales</taxon>
        <taxon>Microbacteriaceae</taxon>
        <taxon>Lacisediminihabitans</taxon>
    </lineage>
</organism>
<dbReference type="RefSeq" id="WP_200555094.1">
    <property type="nucleotide sequence ID" value="NZ_JAEPES010000001.1"/>
</dbReference>
<dbReference type="Proteomes" id="UP000636458">
    <property type="component" value="Unassembled WGS sequence"/>
</dbReference>
<dbReference type="PANTHER" id="PTHR19136:SF81">
    <property type="entry name" value="MOLYBDENUM COFACTOR GUANYLYLTRANSFERASE"/>
    <property type="match status" value="1"/>
</dbReference>
<dbReference type="AlphaFoldDB" id="A0A934W2G6"/>
<evidence type="ECO:0000313" key="3">
    <source>
        <dbReference type="EMBL" id="MBK4346801.1"/>
    </source>
</evidence>
<dbReference type="Pfam" id="PF12804">
    <property type="entry name" value="NTP_transf_3"/>
    <property type="match status" value="1"/>
</dbReference>
<dbReference type="GO" id="GO:0016779">
    <property type="term" value="F:nucleotidyltransferase activity"/>
    <property type="evidence" value="ECO:0007669"/>
    <property type="project" value="UniProtKB-ARBA"/>
</dbReference>
<dbReference type="InterPro" id="IPR029044">
    <property type="entry name" value="Nucleotide-diphossugar_trans"/>
</dbReference>
<protein>
    <submittedName>
        <fullName evidence="3">NTP transferase domain-containing protein</fullName>
    </submittedName>
</protein>
<evidence type="ECO:0000259" key="2">
    <source>
        <dbReference type="Pfam" id="PF12804"/>
    </source>
</evidence>
<sequence length="179" mass="18198">MEFDAVVLAGGRSARLGGTAKALLEIAGRSLLDLTLDAVTDARRTVVVGDVTVRPGVLLTRENPAFGGPVAATAAGLARLAPGAEHTLVLACDMPLIATVITALREAGGGIAVDDGREQYLAALLPTAELRAATAGPVDGIAMRTVLAAIDPIARVPVPTGSTRDIDTWTDAELFGAHA</sequence>
<evidence type="ECO:0000313" key="5">
    <source>
        <dbReference type="Proteomes" id="UP000636458"/>
    </source>
</evidence>
<dbReference type="PANTHER" id="PTHR19136">
    <property type="entry name" value="MOLYBDENUM COFACTOR GUANYLYLTRANSFERASE"/>
    <property type="match status" value="1"/>
</dbReference>
<evidence type="ECO:0000313" key="4">
    <source>
        <dbReference type="EMBL" id="MBK4348076.1"/>
    </source>
</evidence>
<keyword evidence="1 3" id="KW-0808">Transferase</keyword>
<evidence type="ECO:0000256" key="1">
    <source>
        <dbReference type="ARBA" id="ARBA00022679"/>
    </source>
</evidence>
<dbReference type="EMBL" id="JAEPES010000003">
    <property type="protein sequence ID" value="MBK4348076.1"/>
    <property type="molecule type" value="Genomic_DNA"/>
</dbReference>
<proteinExistence type="predicted"/>